<gene>
    <name evidence="1" type="ORF">ACFOEI_00120</name>
</gene>
<sequence length="196" mass="20768">MKKSLALLFLLSTGCASPPESGDYPSFSPTENYSIKHETHGLVTGGATLEDIEKEIKKMTNECKPILTNFEESSKKGALLGFTISAAGLIAGAVVAPALVAANPSANAAWIAALSGFGGATNLLSDNLQSHGLSGTYDAQSRNNMIERIREHLRTVFDGSKGREAQLAAISQAKAECYLYLITVPSHTQIPSKENN</sequence>
<comment type="caution">
    <text evidence="1">The sequence shown here is derived from an EMBL/GenBank/DDBJ whole genome shotgun (WGS) entry which is preliminary data.</text>
</comment>
<protein>
    <recommendedName>
        <fullName evidence="3">Lipoprotein</fullName>
    </recommendedName>
</protein>
<proteinExistence type="predicted"/>
<evidence type="ECO:0000313" key="1">
    <source>
        <dbReference type="EMBL" id="MFC3290476.1"/>
    </source>
</evidence>
<evidence type="ECO:0000313" key="2">
    <source>
        <dbReference type="Proteomes" id="UP001595640"/>
    </source>
</evidence>
<dbReference type="Proteomes" id="UP001595640">
    <property type="component" value="Unassembled WGS sequence"/>
</dbReference>
<organism evidence="1 2">
    <name type="scientific">Modicisalibacter luteus</name>
    <dbReference type="NCBI Taxonomy" id="453962"/>
    <lineage>
        <taxon>Bacteria</taxon>
        <taxon>Pseudomonadati</taxon>
        <taxon>Pseudomonadota</taxon>
        <taxon>Gammaproteobacteria</taxon>
        <taxon>Oceanospirillales</taxon>
        <taxon>Halomonadaceae</taxon>
        <taxon>Modicisalibacter</taxon>
    </lineage>
</organism>
<dbReference type="PROSITE" id="PS51257">
    <property type="entry name" value="PROKAR_LIPOPROTEIN"/>
    <property type="match status" value="1"/>
</dbReference>
<evidence type="ECO:0008006" key="3">
    <source>
        <dbReference type="Google" id="ProtNLM"/>
    </source>
</evidence>
<reference evidence="2" key="1">
    <citation type="journal article" date="2019" name="Int. J. Syst. Evol. Microbiol.">
        <title>The Global Catalogue of Microorganisms (GCM) 10K type strain sequencing project: providing services to taxonomists for standard genome sequencing and annotation.</title>
        <authorList>
            <consortium name="The Broad Institute Genomics Platform"/>
            <consortium name="The Broad Institute Genome Sequencing Center for Infectious Disease"/>
            <person name="Wu L."/>
            <person name="Ma J."/>
        </authorList>
    </citation>
    <scope>NUCLEOTIDE SEQUENCE [LARGE SCALE GENOMIC DNA]</scope>
    <source>
        <strain evidence="2">KCTC 12847</strain>
    </source>
</reference>
<accession>A0ABV7LV23</accession>
<keyword evidence="2" id="KW-1185">Reference proteome</keyword>
<name>A0ABV7LV23_9GAMM</name>
<dbReference type="EMBL" id="JBHRUH010000001">
    <property type="protein sequence ID" value="MFC3290476.1"/>
    <property type="molecule type" value="Genomic_DNA"/>
</dbReference>
<dbReference type="RefSeq" id="WP_156817545.1">
    <property type="nucleotide sequence ID" value="NZ_BMXD01000012.1"/>
</dbReference>